<evidence type="ECO:0000313" key="4">
    <source>
        <dbReference type="EMBL" id="MVX55822.1"/>
    </source>
</evidence>
<dbReference type="EMBL" id="WSRP01000002">
    <property type="protein sequence ID" value="MVX55822.1"/>
    <property type="molecule type" value="Genomic_DNA"/>
</dbReference>
<evidence type="ECO:0000313" key="5">
    <source>
        <dbReference type="Proteomes" id="UP000472580"/>
    </source>
</evidence>
<comment type="caution">
    <text evidence="4">The sequence shown here is derived from an EMBL/GenBank/DDBJ whole genome shotgun (WGS) entry which is preliminary data.</text>
</comment>
<organism evidence="4 5">
    <name type="scientific">Parasutterella muris</name>
    <dbReference type="NCBI Taxonomy" id="2565572"/>
    <lineage>
        <taxon>Bacteria</taxon>
        <taxon>Pseudomonadati</taxon>
        <taxon>Pseudomonadota</taxon>
        <taxon>Betaproteobacteria</taxon>
        <taxon>Burkholderiales</taxon>
        <taxon>Sutterellaceae</taxon>
        <taxon>Parasutterella</taxon>
    </lineage>
</organism>
<dbReference type="InterPro" id="IPR036264">
    <property type="entry name" value="Bact_exopeptidase_dim_dom"/>
</dbReference>
<gene>
    <name evidence="4" type="ORF">E5987_01190</name>
</gene>
<dbReference type="SUPFAM" id="SSF53187">
    <property type="entry name" value="Zn-dependent exopeptidases"/>
    <property type="match status" value="1"/>
</dbReference>
<sequence length="428" mass="45666">MTASASPQAAALAPVPSIVTDTLDRLSLIPIIKSALEQIKKDETLTIEDQISLTEVEAPPFHEEARAEYFARQLKELGLKNVRIDGIGNVIGVRPGNGNGPRLVLGAHLDTVFPKGTNVKVRRENGILYAPGISDDARGLAVLLEVLRTLNAFDIKTEGDLLFIATVGEEGNGDLRGSKHLFAAGEEHIDGFISVDGADVGVLLHGSTGSRRFRVTFSGPGGHSWSNFGIPNANHALGRAIAKIADLQVSESPKTTFSVGTVQGGSSINAIPAKAQLELDTRSINNDELNKLVERILPIFEEACEAENKRWNATEETKIKLSIEPIGHRPAGDQQNDSPILLAARASMNHLGIALTTYGCASTDQNVALSLGIPATTLGGGGKEGYNHSLKEWYDPTDSYLGPQLTFLSALALVGLEAETLPLLPKRK</sequence>
<dbReference type="InterPro" id="IPR050072">
    <property type="entry name" value="Peptidase_M20A"/>
</dbReference>
<name>A0A6L6YG55_9BURK</name>
<dbReference type="Gene3D" id="3.30.70.360">
    <property type="match status" value="1"/>
</dbReference>
<dbReference type="InterPro" id="IPR002933">
    <property type="entry name" value="Peptidase_M20"/>
</dbReference>
<dbReference type="OrthoDB" id="9776600at2"/>
<dbReference type="PANTHER" id="PTHR43808">
    <property type="entry name" value="ACETYLORNITHINE DEACETYLASE"/>
    <property type="match status" value="1"/>
</dbReference>
<dbReference type="GO" id="GO:0046872">
    <property type="term" value="F:metal ion binding"/>
    <property type="evidence" value="ECO:0007669"/>
    <property type="project" value="UniProtKB-KW"/>
</dbReference>
<reference evidence="4 5" key="1">
    <citation type="submission" date="2019-12" db="EMBL/GenBank/DDBJ databases">
        <title>Microbes associate with the intestines of laboratory mice.</title>
        <authorList>
            <person name="Navarre W."/>
            <person name="Wong E."/>
        </authorList>
    </citation>
    <scope>NUCLEOTIDE SEQUENCE [LARGE SCALE GENOMIC DNA]</scope>
    <source>
        <strain evidence="4 5">NM82_D38</strain>
    </source>
</reference>
<evidence type="ECO:0000256" key="2">
    <source>
        <dbReference type="ARBA" id="ARBA00022801"/>
    </source>
</evidence>
<keyword evidence="1" id="KW-0479">Metal-binding</keyword>
<dbReference type="SUPFAM" id="SSF55031">
    <property type="entry name" value="Bacterial exopeptidase dimerisation domain"/>
    <property type="match status" value="1"/>
</dbReference>
<accession>A0A6L6YG55</accession>
<dbReference type="InterPro" id="IPR011650">
    <property type="entry name" value="Peptidase_M20_dimer"/>
</dbReference>
<dbReference type="PANTHER" id="PTHR43808:SF17">
    <property type="entry name" value="PEPTIDASE M20"/>
    <property type="match status" value="1"/>
</dbReference>
<dbReference type="Gene3D" id="3.40.630.10">
    <property type="entry name" value="Zn peptidases"/>
    <property type="match status" value="1"/>
</dbReference>
<dbReference type="Pfam" id="PF01546">
    <property type="entry name" value="Peptidase_M20"/>
    <property type="match status" value="1"/>
</dbReference>
<dbReference type="Pfam" id="PF07687">
    <property type="entry name" value="M20_dimer"/>
    <property type="match status" value="1"/>
</dbReference>
<dbReference type="GO" id="GO:0016787">
    <property type="term" value="F:hydrolase activity"/>
    <property type="evidence" value="ECO:0007669"/>
    <property type="project" value="UniProtKB-KW"/>
</dbReference>
<dbReference type="AlphaFoldDB" id="A0A6L6YG55"/>
<proteinExistence type="predicted"/>
<dbReference type="RefSeq" id="WP_160334253.1">
    <property type="nucleotide sequence ID" value="NZ_CALPCV010000001.1"/>
</dbReference>
<evidence type="ECO:0000256" key="1">
    <source>
        <dbReference type="ARBA" id="ARBA00022723"/>
    </source>
</evidence>
<keyword evidence="2 4" id="KW-0378">Hydrolase</keyword>
<feature type="domain" description="Peptidase M20 dimerisation" evidence="3">
    <location>
        <begin position="206"/>
        <end position="304"/>
    </location>
</feature>
<evidence type="ECO:0000259" key="3">
    <source>
        <dbReference type="Pfam" id="PF07687"/>
    </source>
</evidence>
<dbReference type="Proteomes" id="UP000472580">
    <property type="component" value="Unassembled WGS sequence"/>
</dbReference>
<protein>
    <submittedName>
        <fullName evidence="4">M20/M25/M40 family metallo-hydrolase</fullName>
    </submittedName>
</protein>
<keyword evidence="5" id="KW-1185">Reference proteome</keyword>